<gene>
    <name evidence="1" type="ORF">MKW98_028426</name>
</gene>
<sequence>EAAGSLHQAGAIAVMKSTPVLLEDAELNTYKIKLLQRFTTPSQISTKTCQS</sequence>
<evidence type="ECO:0000313" key="2">
    <source>
        <dbReference type="Proteomes" id="UP001202328"/>
    </source>
</evidence>
<name>A0AAD4XMT5_9MAGN</name>
<keyword evidence="2" id="KW-1185">Reference proteome</keyword>
<evidence type="ECO:0000313" key="1">
    <source>
        <dbReference type="EMBL" id="KAI3926290.1"/>
    </source>
</evidence>
<reference evidence="1" key="1">
    <citation type="submission" date="2022-04" db="EMBL/GenBank/DDBJ databases">
        <title>A functionally conserved STORR gene fusion in Papaver species that diverged 16.8 million years ago.</title>
        <authorList>
            <person name="Catania T."/>
        </authorList>
    </citation>
    <scope>NUCLEOTIDE SEQUENCE</scope>
    <source>
        <strain evidence="1">S-188037</strain>
    </source>
</reference>
<accession>A0AAD4XMT5</accession>
<organism evidence="1 2">
    <name type="scientific">Papaver atlanticum</name>
    <dbReference type="NCBI Taxonomy" id="357466"/>
    <lineage>
        <taxon>Eukaryota</taxon>
        <taxon>Viridiplantae</taxon>
        <taxon>Streptophyta</taxon>
        <taxon>Embryophyta</taxon>
        <taxon>Tracheophyta</taxon>
        <taxon>Spermatophyta</taxon>
        <taxon>Magnoliopsida</taxon>
        <taxon>Ranunculales</taxon>
        <taxon>Papaveraceae</taxon>
        <taxon>Papaveroideae</taxon>
        <taxon>Papaver</taxon>
    </lineage>
</organism>
<dbReference type="EMBL" id="JAJJMB010008071">
    <property type="protein sequence ID" value="KAI3926290.1"/>
    <property type="molecule type" value="Genomic_DNA"/>
</dbReference>
<comment type="caution">
    <text evidence="1">The sequence shown here is derived from an EMBL/GenBank/DDBJ whole genome shotgun (WGS) entry which is preliminary data.</text>
</comment>
<protein>
    <submittedName>
        <fullName evidence="1">Uncharacterized protein</fullName>
    </submittedName>
</protein>
<feature type="non-terminal residue" evidence="1">
    <location>
        <position position="1"/>
    </location>
</feature>
<dbReference type="AlphaFoldDB" id="A0AAD4XMT5"/>
<proteinExistence type="predicted"/>
<dbReference type="Proteomes" id="UP001202328">
    <property type="component" value="Unassembled WGS sequence"/>
</dbReference>